<evidence type="ECO:0008006" key="3">
    <source>
        <dbReference type="Google" id="ProtNLM"/>
    </source>
</evidence>
<sequence length="55" mass="5732">MTARQVVGIRLARAVRAWPAGLTVAVAGSGERSADTIERVLFALARAGINPDDLA</sequence>
<keyword evidence="2" id="KW-1185">Reference proteome</keyword>
<evidence type="ECO:0000313" key="1">
    <source>
        <dbReference type="EMBL" id="GAA2070556.1"/>
    </source>
</evidence>
<dbReference type="EMBL" id="BAAAPE010000006">
    <property type="protein sequence ID" value="GAA2070556.1"/>
    <property type="molecule type" value="Genomic_DNA"/>
</dbReference>
<comment type="caution">
    <text evidence="1">The sequence shown here is derived from an EMBL/GenBank/DDBJ whole genome shotgun (WGS) entry which is preliminary data.</text>
</comment>
<accession>A0ABN2VTT4</accession>
<organism evidence="1 2">
    <name type="scientific">Streptomyces albiaxialis</name>
    <dbReference type="NCBI Taxonomy" id="329523"/>
    <lineage>
        <taxon>Bacteria</taxon>
        <taxon>Bacillati</taxon>
        <taxon>Actinomycetota</taxon>
        <taxon>Actinomycetes</taxon>
        <taxon>Kitasatosporales</taxon>
        <taxon>Streptomycetaceae</taxon>
        <taxon>Streptomyces</taxon>
    </lineage>
</organism>
<name>A0ABN2VTT4_9ACTN</name>
<dbReference type="Proteomes" id="UP001500016">
    <property type="component" value="Unassembled WGS sequence"/>
</dbReference>
<proteinExistence type="predicted"/>
<gene>
    <name evidence="1" type="ORF">GCM10009801_21390</name>
</gene>
<reference evidence="1 2" key="1">
    <citation type="journal article" date="2019" name="Int. J. Syst. Evol. Microbiol.">
        <title>The Global Catalogue of Microorganisms (GCM) 10K type strain sequencing project: providing services to taxonomists for standard genome sequencing and annotation.</title>
        <authorList>
            <consortium name="The Broad Institute Genomics Platform"/>
            <consortium name="The Broad Institute Genome Sequencing Center for Infectious Disease"/>
            <person name="Wu L."/>
            <person name="Ma J."/>
        </authorList>
    </citation>
    <scope>NUCLEOTIDE SEQUENCE [LARGE SCALE GENOMIC DNA]</scope>
    <source>
        <strain evidence="1 2">JCM 15478</strain>
    </source>
</reference>
<evidence type="ECO:0000313" key="2">
    <source>
        <dbReference type="Proteomes" id="UP001500016"/>
    </source>
</evidence>
<protein>
    <recommendedName>
        <fullName evidence="3">Transcriptional regulator</fullName>
    </recommendedName>
</protein>